<organism evidence="1 2">
    <name type="scientific">Isoptericola cucumis</name>
    <dbReference type="NCBI Taxonomy" id="1776856"/>
    <lineage>
        <taxon>Bacteria</taxon>
        <taxon>Bacillati</taxon>
        <taxon>Actinomycetota</taxon>
        <taxon>Actinomycetes</taxon>
        <taxon>Micrococcales</taxon>
        <taxon>Promicromonosporaceae</taxon>
        <taxon>Isoptericola</taxon>
    </lineage>
</organism>
<sequence>MKTFYSSVVELRQEFVTDIETHPYECGWADEAIFFVEVHAPEPGVRLGLRVQLSPDGIRWHDEGTVIDTGTSTFARVTHFGGFLRLAGAAHRPDGTAAPATISVRLALKG</sequence>
<dbReference type="Proteomes" id="UP000632535">
    <property type="component" value="Unassembled WGS sequence"/>
</dbReference>
<proteinExistence type="predicted"/>
<protein>
    <submittedName>
        <fullName evidence="1">Uncharacterized protein</fullName>
    </submittedName>
</protein>
<name>A0ABQ2B5F0_9MICO</name>
<evidence type="ECO:0000313" key="2">
    <source>
        <dbReference type="Proteomes" id="UP000632535"/>
    </source>
</evidence>
<dbReference type="RefSeq" id="WP_188523627.1">
    <property type="nucleotide sequence ID" value="NZ_BMDG01000006.1"/>
</dbReference>
<reference evidence="2" key="1">
    <citation type="journal article" date="2019" name="Int. J. Syst. Evol. Microbiol.">
        <title>The Global Catalogue of Microorganisms (GCM) 10K type strain sequencing project: providing services to taxonomists for standard genome sequencing and annotation.</title>
        <authorList>
            <consortium name="The Broad Institute Genomics Platform"/>
            <consortium name="The Broad Institute Genome Sequencing Center for Infectious Disease"/>
            <person name="Wu L."/>
            <person name="Ma J."/>
        </authorList>
    </citation>
    <scope>NUCLEOTIDE SEQUENCE [LARGE SCALE GENOMIC DNA]</scope>
    <source>
        <strain evidence="2">CCM 8653</strain>
    </source>
</reference>
<gene>
    <name evidence="1" type="ORF">GCM10007368_20760</name>
</gene>
<keyword evidence="2" id="KW-1185">Reference proteome</keyword>
<accession>A0ABQ2B5F0</accession>
<evidence type="ECO:0000313" key="1">
    <source>
        <dbReference type="EMBL" id="GGI08357.1"/>
    </source>
</evidence>
<comment type="caution">
    <text evidence="1">The sequence shown here is derived from an EMBL/GenBank/DDBJ whole genome shotgun (WGS) entry which is preliminary data.</text>
</comment>
<dbReference type="EMBL" id="BMDG01000006">
    <property type="protein sequence ID" value="GGI08357.1"/>
    <property type="molecule type" value="Genomic_DNA"/>
</dbReference>